<dbReference type="GO" id="GO:0045259">
    <property type="term" value="C:proton-transporting ATP synthase complex"/>
    <property type="evidence" value="ECO:0007669"/>
    <property type="project" value="UniProtKB-KW"/>
</dbReference>
<evidence type="ECO:0000256" key="13">
    <source>
        <dbReference type="ARBA" id="ARBA00031669"/>
    </source>
</evidence>
<reference evidence="16" key="1">
    <citation type="submission" date="2023-06" db="EMBL/GenBank/DDBJ databases">
        <authorList>
            <person name="Noh H."/>
        </authorList>
    </citation>
    <scope>NUCLEOTIDE SEQUENCE</scope>
    <source>
        <strain evidence="16">DUCC20226</strain>
    </source>
</reference>
<feature type="compositionally biased region" description="Polar residues" evidence="14">
    <location>
        <begin position="611"/>
        <end position="620"/>
    </location>
</feature>
<keyword evidence="9" id="KW-0496">Mitochondrion</keyword>
<feature type="region of interest" description="Disordered" evidence="14">
    <location>
        <begin position="322"/>
        <end position="525"/>
    </location>
</feature>
<dbReference type="CDD" id="cd12152">
    <property type="entry name" value="F1-ATPase_delta"/>
    <property type="match status" value="1"/>
</dbReference>
<comment type="subcellular location">
    <subcellularLocation>
        <location evidence="1">Mitochondrion inner membrane</location>
    </subcellularLocation>
</comment>
<dbReference type="GO" id="GO:0005743">
    <property type="term" value="C:mitochondrial inner membrane"/>
    <property type="evidence" value="ECO:0007669"/>
    <property type="project" value="UniProtKB-SubCell"/>
</dbReference>
<name>A0AAD9SB45_PHOAM</name>
<dbReference type="InterPro" id="IPR020546">
    <property type="entry name" value="ATP_synth_F1_dsu/esu_N"/>
</dbReference>
<keyword evidence="12" id="KW-0066">ATP synthesis</keyword>
<feature type="compositionally biased region" description="Basic and acidic residues" evidence="14">
    <location>
        <begin position="590"/>
        <end position="601"/>
    </location>
</feature>
<evidence type="ECO:0000256" key="7">
    <source>
        <dbReference type="ARBA" id="ARBA00022946"/>
    </source>
</evidence>
<dbReference type="Gene3D" id="6.10.140.880">
    <property type="match status" value="1"/>
</dbReference>
<dbReference type="Pfam" id="PF02823">
    <property type="entry name" value="ATP-synt_DE_N"/>
    <property type="match status" value="1"/>
</dbReference>
<protein>
    <recommendedName>
        <fullName evidence="3">ATP synthase subunit delta, mitochondrial</fullName>
    </recommendedName>
    <alternativeName>
        <fullName evidence="13">F-ATPase delta subunit</fullName>
    </alternativeName>
</protein>
<evidence type="ECO:0000256" key="11">
    <source>
        <dbReference type="ARBA" id="ARBA00023196"/>
    </source>
</evidence>
<evidence type="ECO:0000313" key="16">
    <source>
        <dbReference type="EMBL" id="KAK2604227.1"/>
    </source>
</evidence>
<evidence type="ECO:0000256" key="8">
    <source>
        <dbReference type="ARBA" id="ARBA00023065"/>
    </source>
</evidence>
<feature type="compositionally biased region" description="Basic and acidic residues" evidence="14">
    <location>
        <begin position="344"/>
        <end position="399"/>
    </location>
</feature>
<keyword evidence="4" id="KW-0813">Transport</keyword>
<dbReference type="GO" id="GO:0046933">
    <property type="term" value="F:proton-transporting ATP synthase activity, rotational mechanism"/>
    <property type="evidence" value="ECO:0007669"/>
    <property type="project" value="InterPro"/>
</dbReference>
<feature type="compositionally biased region" description="Polar residues" evidence="14">
    <location>
        <begin position="228"/>
        <end position="250"/>
    </location>
</feature>
<feature type="compositionally biased region" description="Polar residues" evidence="14">
    <location>
        <begin position="671"/>
        <end position="681"/>
    </location>
</feature>
<dbReference type="PANTHER" id="PTHR13822">
    <property type="entry name" value="ATP SYNTHASE DELTA/EPSILON CHAIN"/>
    <property type="match status" value="1"/>
</dbReference>
<gene>
    <name evidence="16" type="ORF">N8I77_007174</name>
</gene>
<dbReference type="PANTHER" id="PTHR13822:SF7">
    <property type="entry name" value="ATP SYNTHASE SUBUNIT DELTA, MITOCHONDRIAL"/>
    <property type="match status" value="1"/>
</dbReference>
<dbReference type="InterPro" id="IPR036771">
    <property type="entry name" value="ATPsynth_dsu/esu_N"/>
</dbReference>
<comment type="similarity">
    <text evidence="2">Belongs to the ATPase epsilon chain family.</text>
</comment>
<feature type="compositionally biased region" description="Basic and acidic residues" evidence="14">
    <location>
        <begin position="687"/>
        <end position="696"/>
    </location>
</feature>
<evidence type="ECO:0000256" key="14">
    <source>
        <dbReference type="SAM" id="MobiDB-lite"/>
    </source>
</evidence>
<feature type="compositionally biased region" description="Basic and acidic residues" evidence="14">
    <location>
        <begin position="287"/>
        <end position="300"/>
    </location>
</feature>
<organism evidence="16 17">
    <name type="scientific">Phomopsis amygdali</name>
    <name type="common">Fusicoccum amygdali</name>
    <dbReference type="NCBI Taxonomy" id="1214568"/>
    <lineage>
        <taxon>Eukaryota</taxon>
        <taxon>Fungi</taxon>
        <taxon>Dikarya</taxon>
        <taxon>Ascomycota</taxon>
        <taxon>Pezizomycotina</taxon>
        <taxon>Sordariomycetes</taxon>
        <taxon>Sordariomycetidae</taxon>
        <taxon>Diaporthales</taxon>
        <taxon>Diaporthaceae</taxon>
        <taxon>Diaporthe</taxon>
    </lineage>
</organism>
<evidence type="ECO:0000256" key="1">
    <source>
        <dbReference type="ARBA" id="ARBA00004273"/>
    </source>
</evidence>
<evidence type="ECO:0000256" key="6">
    <source>
        <dbReference type="ARBA" id="ARBA00022792"/>
    </source>
</evidence>
<dbReference type="Proteomes" id="UP001265746">
    <property type="component" value="Unassembled WGS sequence"/>
</dbReference>
<keyword evidence="6" id="KW-0999">Mitochondrion inner membrane</keyword>
<keyword evidence="8" id="KW-0406">Ion transport</keyword>
<feature type="compositionally biased region" description="Polar residues" evidence="14">
    <location>
        <begin position="579"/>
        <end position="589"/>
    </location>
</feature>
<keyword evidence="5" id="KW-0375">Hydrogen ion transport</keyword>
<keyword evidence="10" id="KW-0472">Membrane</keyword>
<evidence type="ECO:0000256" key="12">
    <source>
        <dbReference type="ARBA" id="ARBA00023310"/>
    </source>
</evidence>
<sequence length="778" mass="86716">MGVLANHVPSIEQLKPGLVEIVEESGNSKQFFLSGGFAVVQPNSSLSINAVEAYPLEDFSADAVRAQLAEAQKVANGSGSEQDIAEAKIELEASSPPPGGGGHVSVQNLSKIFADLDGANSVDPSVRTCHVCLATVSSIRTYCTSCGHPLCKTCTCPIPEGADESHKAFEDSGGVHLTIRDGETLTSYNRSVPPSPVKESADPLEASDVGTSLRNRNTVEERELGESSGHQGPTTTSQPKPGGSRTSSVKDNPFIVADRLTAGGPSTSKPVTKTQATRKGAAPSECVSRRSDSEHMDDHCSDPACRATLPGHQPYRHSVSCSELRSTYSADETSTDNPQQTEHYASHHEHHARDASKPAHHEHRDDDFRHDERHGRHVKEPVDQGDHREFGHSSSDRSGPRTHNFQRTETHERYHKHPHSHSPNDGPSRRESHRHREYREEVRPQESRPRSRFRSPPDWLRGQTSRPREQIKSHRSYRPNGSPHRHRADEEIGEEDFRDVRRRLSPHKANAPSQSHYKHLPKETRARVAHRDAEKSLRKIRSEAQILLSTISEPEEESMETTTRRGRTFRAYKPAGISVPSSVTSLTRENSLERPRLSAKDKGKHRADATTLDQSESQRPSKPHHTVTEKGHSHQHEQTSKSKTHQSVSREKDKTKETTQKQSEVPHSARAPTQQHSSRSRQPPAERGGEHQCDWKDKYETLKTEIEDGRQGQDFGISEAGHDHHCDWKEKYLALKPEAVDDQGQQADLGLEGLTIVLHMRGKDDLVINTDLRELDQQ</sequence>
<dbReference type="InterPro" id="IPR001469">
    <property type="entry name" value="ATP_synth_F1_dsu/esu"/>
</dbReference>
<comment type="caution">
    <text evidence="16">The sequence shown here is derived from an EMBL/GenBank/DDBJ whole genome shotgun (WGS) entry which is preliminary data.</text>
</comment>
<keyword evidence="17" id="KW-1185">Reference proteome</keyword>
<evidence type="ECO:0000256" key="3">
    <source>
        <dbReference type="ARBA" id="ARBA00016960"/>
    </source>
</evidence>
<dbReference type="SUPFAM" id="SSF51344">
    <property type="entry name" value="Epsilon subunit of F1F0-ATP synthase N-terminal domain"/>
    <property type="match status" value="1"/>
</dbReference>
<feature type="compositionally biased region" description="Polar residues" evidence="14">
    <location>
        <begin position="264"/>
        <end position="277"/>
    </location>
</feature>
<keyword evidence="7" id="KW-0809">Transit peptide</keyword>
<evidence type="ECO:0000313" key="17">
    <source>
        <dbReference type="Proteomes" id="UP001265746"/>
    </source>
</evidence>
<feature type="compositionally biased region" description="Basic and acidic residues" evidence="14">
    <location>
        <begin position="437"/>
        <end position="449"/>
    </location>
</feature>
<dbReference type="AlphaFoldDB" id="A0AAD9SB45"/>
<proteinExistence type="inferred from homology"/>
<feature type="compositionally biased region" description="Polar residues" evidence="14">
    <location>
        <begin position="322"/>
        <end position="343"/>
    </location>
</feature>
<dbReference type="EMBL" id="JAUJFL010000004">
    <property type="protein sequence ID" value="KAK2604227.1"/>
    <property type="molecule type" value="Genomic_DNA"/>
</dbReference>
<evidence type="ECO:0000256" key="10">
    <source>
        <dbReference type="ARBA" id="ARBA00023136"/>
    </source>
</evidence>
<evidence type="ECO:0000259" key="15">
    <source>
        <dbReference type="Pfam" id="PF02823"/>
    </source>
</evidence>
<evidence type="ECO:0000256" key="4">
    <source>
        <dbReference type="ARBA" id="ARBA00022448"/>
    </source>
</evidence>
<dbReference type="Gene3D" id="2.60.15.10">
    <property type="entry name" value="F0F1 ATP synthase delta/epsilon subunit, N-terminal"/>
    <property type="match status" value="1"/>
</dbReference>
<keyword evidence="11" id="KW-0139">CF(1)</keyword>
<feature type="domain" description="ATP synthase F1 complex delta/epsilon subunit N-terminal" evidence="15">
    <location>
        <begin position="1"/>
        <end position="44"/>
    </location>
</feature>
<accession>A0AAD9SB45</accession>
<feature type="compositionally biased region" description="Basic and acidic residues" evidence="14">
    <location>
        <begin position="626"/>
        <end position="640"/>
    </location>
</feature>
<feature type="compositionally biased region" description="Basic and acidic residues" evidence="14">
    <location>
        <begin position="648"/>
        <end position="659"/>
    </location>
</feature>
<feature type="region of interest" description="Disordered" evidence="14">
    <location>
        <begin position="178"/>
        <end position="300"/>
    </location>
</feature>
<evidence type="ECO:0000256" key="9">
    <source>
        <dbReference type="ARBA" id="ARBA00023128"/>
    </source>
</evidence>
<feature type="region of interest" description="Disordered" evidence="14">
    <location>
        <begin position="548"/>
        <end position="696"/>
    </location>
</feature>
<dbReference type="CDD" id="cd16449">
    <property type="entry name" value="RING-HC"/>
    <property type="match status" value="1"/>
</dbReference>
<evidence type="ECO:0000256" key="5">
    <source>
        <dbReference type="ARBA" id="ARBA00022781"/>
    </source>
</evidence>
<evidence type="ECO:0000256" key="2">
    <source>
        <dbReference type="ARBA" id="ARBA00005712"/>
    </source>
</evidence>